<evidence type="ECO:0000256" key="8">
    <source>
        <dbReference type="ARBA" id="ARBA00022989"/>
    </source>
</evidence>
<dbReference type="EMBL" id="LN609528">
    <property type="protein sequence ID" value="CEF64272.1"/>
    <property type="molecule type" value="Genomic_DNA"/>
</dbReference>
<evidence type="ECO:0000256" key="10">
    <source>
        <dbReference type="ARBA" id="ARBA00023136"/>
    </source>
</evidence>
<dbReference type="PRINTS" id="PR01333">
    <property type="entry name" value="2POREKCHANEL"/>
</dbReference>
<evidence type="ECO:0000256" key="2">
    <source>
        <dbReference type="ARBA" id="ARBA00006666"/>
    </source>
</evidence>
<keyword evidence="8 13" id="KW-1133">Transmembrane helix</keyword>
<keyword evidence="10 13" id="KW-0472">Membrane</keyword>
<evidence type="ECO:0000313" key="16">
    <source>
        <dbReference type="Proteomes" id="UP000035682"/>
    </source>
</evidence>
<dbReference type="InterPro" id="IPR003280">
    <property type="entry name" value="2pore_dom_K_chnl"/>
</dbReference>
<evidence type="ECO:0000256" key="11">
    <source>
        <dbReference type="ARBA" id="ARBA00023303"/>
    </source>
</evidence>
<dbReference type="WBParaSite" id="SRAE_1000252700.1">
    <property type="protein sequence ID" value="SRAE_1000252700.1"/>
    <property type="gene ID" value="WBGene00259142"/>
</dbReference>
<evidence type="ECO:0000256" key="1">
    <source>
        <dbReference type="ARBA" id="ARBA00004141"/>
    </source>
</evidence>
<sequence length="461" mass="53589">MCLNFYWHVWISFIVKMAFAIPDAGNRFKKKNTRACILVITTFAYLIWGSLVFTYFEEPADEKLRKSIASDNYTLQQKYNFSHEDFTELTDLIVKSLPYKYGTQWNFPSSFFFCILVITTIGYGHSTPVTIMGKTFCMFYALAGIPLGLIMFQSIGERINTFIKISLTKLSNIIFNLTKIRILKDVSEKHLIFTSLSMGTIVMIFGTFVFHKYENWNLLDGYYCTFITLSTIGFGDYVPMLHKKFGDSSDIAYIIFTLLFIMCGLAIFSACVNLLVLGFMASNYDIVTAASKRFRQSFVYRSSFKAMRRLSRRPSLRFNLQRKEKIENIQCNADEKLRKLSRDRRKTIHSVPFHDKDDTIIEEAREEIRKHSRIDCPTRKLSHLVRFSSCDNIVIKIDRKESEVDYKEPTCCIVNGPIARFKAHLINDVKNDNTSKENHRVPFSVRRLPNSNIDHLILYNV</sequence>
<organism evidence="15">
    <name type="scientific">Strongyloides ratti</name>
    <name type="common">Parasitic roundworm</name>
    <dbReference type="NCBI Taxonomy" id="34506"/>
    <lineage>
        <taxon>Eukaryota</taxon>
        <taxon>Metazoa</taxon>
        <taxon>Ecdysozoa</taxon>
        <taxon>Nematoda</taxon>
        <taxon>Chromadorea</taxon>
        <taxon>Rhabditida</taxon>
        <taxon>Tylenchina</taxon>
        <taxon>Panagrolaimomorpha</taxon>
        <taxon>Strongyloidoidea</taxon>
        <taxon>Strongyloididae</taxon>
        <taxon>Strongyloides</taxon>
    </lineage>
</organism>
<keyword evidence="4" id="KW-0633">Potassium transport</keyword>
<keyword evidence="5 12" id="KW-0812">Transmembrane</keyword>
<feature type="transmembrane region" description="Helical" evidence="13">
    <location>
        <begin position="136"/>
        <end position="155"/>
    </location>
</feature>
<dbReference type="InterPro" id="IPR013099">
    <property type="entry name" value="K_chnl_dom"/>
</dbReference>
<dbReference type="GO" id="GO:0015271">
    <property type="term" value="F:outward rectifier potassium channel activity"/>
    <property type="evidence" value="ECO:0007669"/>
    <property type="project" value="TreeGrafter"/>
</dbReference>
<feature type="domain" description="Potassium channel" evidence="14">
    <location>
        <begin position="200"/>
        <end position="275"/>
    </location>
</feature>
<dbReference type="PANTHER" id="PTHR11003">
    <property type="entry name" value="POTASSIUM CHANNEL, SUBFAMILY K"/>
    <property type="match status" value="1"/>
</dbReference>
<dbReference type="OrthoDB" id="297496at2759"/>
<evidence type="ECO:0000256" key="12">
    <source>
        <dbReference type="RuleBase" id="RU003857"/>
    </source>
</evidence>
<feature type="transmembrane region" description="Helical" evidence="13">
    <location>
        <begin position="190"/>
        <end position="210"/>
    </location>
</feature>
<evidence type="ECO:0000256" key="5">
    <source>
        <dbReference type="ARBA" id="ARBA00022692"/>
    </source>
</evidence>
<dbReference type="OMA" id="NTRACIL"/>
<evidence type="ECO:0000256" key="4">
    <source>
        <dbReference type="ARBA" id="ARBA00022538"/>
    </source>
</evidence>
<keyword evidence="6" id="KW-0631">Potassium channel</keyword>
<evidence type="ECO:0000256" key="6">
    <source>
        <dbReference type="ARBA" id="ARBA00022826"/>
    </source>
</evidence>
<reference evidence="17" key="2">
    <citation type="submission" date="2020-12" db="UniProtKB">
        <authorList>
            <consortium name="WormBaseParasite"/>
        </authorList>
    </citation>
    <scope>IDENTIFICATION</scope>
</reference>
<reference evidence="15 16" key="1">
    <citation type="submission" date="2014-09" db="EMBL/GenBank/DDBJ databases">
        <authorList>
            <person name="Martin A.A."/>
        </authorList>
    </citation>
    <scope>NUCLEOTIDE SEQUENCE</scope>
    <source>
        <strain evidence="16">ED321</strain>
        <strain evidence="15">ED321 Heterogonic</strain>
    </source>
</reference>
<dbReference type="STRING" id="34506.A0A090L3J3"/>
<dbReference type="GO" id="GO:0030322">
    <property type="term" value="P:stabilization of membrane potential"/>
    <property type="evidence" value="ECO:0007669"/>
    <property type="project" value="TreeGrafter"/>
</dbReference>
<dbReference type="InterPro" id="IPR003092">
    <property type="entry name" value="2pore_dom_K_chnl_TASK"/>
</dbReference>
<dbReference type="Pfam" id="PF07885">
    <property type="entry name" value="Ion_trans_2"/>
    <property type="match status" value="2"/>
</dbReference>
<feature type="transmembrane region" description="Helical" evidence="13">
    <location>
        <begin position="6"/>
        <end position="24"/>
    </location>
</feature>
<feature type="transmembrane region" description="Helical" evidence="13">
    <location>
        <begin position="251"/>
        <end position="281"/>
    </location>
</feature>
<gene>
    <name evidence="15 17 18" type="ORF">SRAE_1000252700</name>
</gene>
<evidence type="ECO:0000313" key="15">
    <source>
        <dbReference type="EMBL" id="CEF64272.1"/>
    </source>
</evidence>
<proteinExistence type="inferred from homology"/>
<evidence type="ECO:0000256" key="13">
    <source>
        <dbReference type="SAM" id="Phobius"/>
    </source>
</evidence>
<dbReference type="GO" id="GO:0022841">
    <property type="term" value="F:potassium ion leak channel activity"/>
    <property type="evidence" value="ECO:0007669"/>
    <property type="project" value="TreeGrafter"/>
</dbReference>
<evidence type="ECO:0000256" key="9">
    <source>
        <dbReference type="ARBA" id="ARBA00023065"/>
    </source>
</evidence>
<evidence type="ECO:0000259" key="14">
    <source>
        <dbReference type="Pfam" id="PF07885"/>
    </source>
</evidence>
<evidence type="ECO:0000313" key="18">
    <source>
        <dbReference type="WormBase" id="SRAE_1000252700"/>
    </source>
</evidence>
<keyword evidence="3 12" id="KW-0813">Transport</keyword>
<dbReference type="SUPFAM" id="SSF81324">
    <property type="entry name" value="Voltage-gated potassium channels"/>
    <property type="match status" value="2"/>
</dbReference>
<feature type="transmembrane region" description="Helical" evidence="13">
    <location>
        <begin position="222"/>
        <end position="239"/>
    </location>
</feature>
<protein>
    <submittedName>
        <fullName evidence="15">Two pore domain potassium channel, TASK family and Two pore domain potassium channel family and Two pore domain potassium channel domain-containing protein</fullName>
    </submittedName>
</protein>
<keyword evidence="16" id="KW-1185">Reference proteome</keyword>
<keyword evidence="7" id="KW-0630">Potassium</keyword>
<dbReference type="PRINTS" id="PR01095">
    <property type="entry name" value="TASKCHANNEL"/>
</dbReference>
<feature type="transmembrane region" description="Helical" evidence="13">
    <location>
        <begin position="36"/>
        <end position="56"/>
    </location>
</feature>
<evidence type="ECO:0000256" key="3">
    <source>
        <dbReference type="ARBA" id="ARBA00022448"/>
    </source>
</evidence>
<dbReference type="PANTHER" id="PTHR11003:SF291">
    <property type="entry name" value="IP11374P"/>
    <property type="match status" value="1"/>
</dbReference>
<comment type="subcellular location">
    <subcellularLocation>
        <location evidence="1">Membrane</location>
        <topology evidence="1">Multi-pass membrane protein</topology>
    </subcellularLocation>
</comment>
<name>A0A090L3J3_STRRB</name>
<keyword evidence="11 12" id="KW-0407">Ion channel</keyword>
<dbReference type="GO" id="GO:0005886">
    <property type="term" value="C:plasma membrane"/>
    <property type="evidence" value="ECO:0007669"/>
    <property type="project" value="TreeGrafter"/>
</dbReference>
<dbReference type="RefSeq" id="XP_024503473.1">
    <property type="nucleotide sequence ID" value="XM_024649614.1"/>
</dbReference>
<evidence type="ECO:0000313" key="17">
    <source>
        <dbReference type="WBParaSite" id="SRAE_1000252700.1"/>
    </source>
</evidence>
<dbReference type="CTD" id="36376637"/>
<dbReference type="Proteomes" id="UP000035682">
    <property type="component" value="Unplaced"/>
</dbReference>
<feature type="transmembrane region" description="Helical" evidence="13">
    <location>
        <begin position="105"/>
        <end position="124"/>
    </location>
</feature>
<dbReference type="WormBase" id="SRAE_1000252700">
    <property type="protein sequence ID" value="SRP09932"/>
    <property type="gene ID" value="WBGene00259142"/>
</dbReference>
<evidence type="ECO:0000256" key="7">
    <source>
        <dbReference type="ARBA" id="ARBA00022958"/>
    </source>
</evidence>
<accession>A0A090L3J3</accession>
<feature type="domain" description="Potassium channel" evidence="14">
    <location>
        <begin position="101"/>
        <end position="159"/>
    </location>
</feature>
<comment type="similarity">
    <text evidence="2 12">Belongs to the two pore domain potassium channel (TC 1.A.1.8) family.</text>
</comment>
<dbReference type="GeneID" id="36376637"/>
<keyword evidence="9 12" id="KW-0406">Ion transport</keyword>
<dbReference type="AlphaFoldDB" id="A0A090L3J3"/>
<dbReference type="Gene3D" id="1.10.287.70">
    <property type="match status" value="1"/>
</dbReference>